<dbReference type="PANTHER" id="PTHR23131">
    <property type="entry name" value="ENDORIBONUCLEASE LACTB2"/>
    <property type="match status" value="1"/>
</dbReference>
<keyword evidence="6" id="KW-0862">Zinc</keyword>
<dbReference type="SUPFAM" id="SSF56281">
    <property type="entry name" value="Metallo-hydrolase/oxidoreductase"/>
    <property type="match status" value="1"/>
</dbReference>
<protein>
    <recommendedName>
        <fullName evidence="7">Metallo-beta-lactamase domain-containing protein</fullName>
    </recommendedName>
</protein>
<dbReference type="Pfam" id="PF00753">
    <property type="entry name" value="Lactamase_B"/>
    <property type="match status" value="1"/>
</dbReference>
<dbReference type="EMBL" id="JAXOVC010000003">
    <property type="protein sequence ID" value="KAK4504426.1"/>
    <property type="molecule type" value="Genomic_DNA"/>
</dbReference>
<proteinExistence type="inferred from homology"/>
<evidence type="ECO:0000256" key="1">
    <source>
        <dbReference type="ARBA" id="ARBA00001947"/>
    </source>
</evidence>
<dbReference type="Gene3D" id="3.60.15.10">
    <property type="entry name" value="Ribonuclease Z/Hydroxyacylglutathione hydrolase-like"/>
    <property type="match status" value="1"/>
</dbReference>
<comment type="cofactor">
    <cofactor evidence="1">
        <name>Zn(2+)</name>
        <dbReference type="ChEBI" id="CHEBI:29105"/>
    </cofactor>
</comment>
<feature type="domain" description="Metallo-beta-lactamase" evidence="7">
    <location>
        <begin position="51"/>
        <end position="207"/>
    </location>
</feature>
<gene>
    <name evidence="8" type="ORF">PRZ48_005342</name>
</gene>
<evidence type="ECO:0000256" key="6">
    <source>
        <dbReference type="ARBA" id="ARBA00022833"/>
    </source>
</evidence>
<keyword evidence="9" id="KW-1185">Reference proteome</keyword>
<dbReference type="CDD" id="cd07722">
    <property type="entry name" value="LACTB2-like_MBL-fold"/>
    <property type="match status" value="1"/>
</dbReference>
<reference evidence="8 9" key="1">
    <citation type="journal article" date="2023" name="G3 (Bethesda)">
        <title>A chromosome-level genome assembly of Zasmidium syzygii isolated from banana leaves.</title>
        <authorList>
            <person name="van Westerhoven A.C."/>
            <person name="Mehrabi R."/>
            <person name="Talebi R."/>
            <person name="Steentjes M.B.F."/>
            <person name="Corcolon B."/>
            <person name="Chong P.A."/>
            <person name="Kema G.H.J."/>
            <person name="Seidl M.F."/>
        </authorList>
    </citation>
    <scope>NUCLEOTIDE SEQUENCE [LARGE SCALE GENOMIC DNA]</scope>
    <source>
        <strain evidence="8 9">P124</strain>
    </source>
</reference>
<dbReference type="InterPro" id="IPR050662">
    <property type="entry name" value="Sec-metab_biosynth-thioest"/>
</dbReference>
<evidence type="ECO:0000256" key="4">
    <source>
        <dbReference type="ARBA" id="ARBA00022723"/>
    </source>
</evidence>
<dbReference type="Gene3D" id="1.10.10.10">
    <property type="entry name" value="Winged helix-like DNA-binding domain superfamily/Winged helix DNA-binding domain"/>
    <property type="match status" value="1"/>
</dbReference>
<evidence type="ECO:0000256" key="3">
    <source>
        <dbReference type="ARBA" id="ARBA00007749"/>
    </source>
</evidence>
<evidence type="ECO:0000313" key="9">
    <source>
        <dbReference type="Proteomes" id="UP001305779"/>
    </source>
</evidence>
<organism evidence="8 9">
    <name type="scientific">Zasmidium cellare</name>
    <name type="common">Wine cellar mold</name>
    <name type="synonym">Racodium cellare</name>
    <dbReference type="NCBI Taxonomy" id="395010"/>
    <lineage>
        <taxon>Eukaryota</taxon>
        <taxon>Fungi</taxon>
        <taxon>Dikarya</taxon>
        <taxon>Ascomycota</taxon>
        <taxon>Pezizomycotina</taxon>
        <taxon>Dothideomycetes</taxon>
        <taxon>Dothideomycetidae</taxon>
        <taxon>Mycosphaerellales</taxon>
        <taxon>Mycosphaerellaceae</taxon>
        <taxon>Zasmidium</taxon>
    </lineage>
</organism>
<dbReference type="SMART" id="SM00849">
    <property type="entry name" value="Lactamase_B"/>
    <property type="match status" value="1"/>
</dbReference>
<evidence type="ECO:0000256" key="2">
    <source>
        <dbReference type="ARBA" id="ARBA00005179"/>
    </source>
</evidence>
<evidence type="ECO:0000259" key="7">
    <source>
        <dbReference type="SMART" id="SM00849"/>
    </source>
</evidence>
<name>A0ABR0ETK1_ZASCE</name>
<comment type="similarity">
    <text evidence="3">Belongs to the metallo-beta-lactamase superfamily.</text>
</comment>
<keyword evidence="4" id="KW-0479">Metal-binding</keyword>
<keyword evidence="5" id="KW-0378">Hydrolase</keyword>
<dbReference type="InterPro" id="IPR047921">
    <property type="entry name" value="LACTB2-like_MBL-fold"/>
</dbReference>
<dbReference type="InterPro" id="IPR036866">
    <property type="entry name" value="RibonucZ/Hydroxyglut_hydro"/>
</dbReference>
<sequence>MSMRIPFNEGYWNDYLAAQNAQLPAVGAVDDISPLVVRINGGNPGYMQLQGTNTYLIGAGKNRILIDTGEASRCWISRIVDVLKKRGIELKYVLLTHWHGDHTGGVADLLAYDQNLSTNIYKHKPDYFQQNITHGQVFAVEGATLRAIFTPGHAVDHMCFHFQEENALFTGDNVLGHGYSVIQDLGTYLNSLRVMQNEQCSIGYPGHGARIDDLPAKMKDYIQHKQVRVDQVYGVLARSRSELERIGQAGKGGMTLNEIIKSMYGDVPRDLMEHALVPFLTQALWKLAEDLKVGFEPGLSTQRKWFARPMNVRIAKKVEAVCEAIEMSAVDEL</sequence>
<dbReference type="PANTHER" id="PTHR23131:SF2">
    <property type="entry name" value="LACTAMASE-LIKE PROTEIN APTB-RELATED"/>
    <property type="match status" value="1"/>
</dbReference>
<comment type="caution">
    <text evidence="8">The sequence shown here is derived from an EMBL/GenBank/DDBJ whole genome shotgun (WGS) entry which is preliminary data.</text>
</comment>
<dbReference type="InterPro" id="IPR001279">
    <property type="entry name" value="Metallo-B-lactamas"/>
</dbReference>
<dbReference type="Proteomes" id="UP001305779">
    <property type="component" value="Unassembled WGS sequence"/>
</dbReference>
<evidence type="ECO:0000256" key="5">
    <source>
        <dbReference type="ARBA" id="ARBA00022801"/>
    </source>
</evidence>
<comment type="pathway">
    <text evidence="2">Secondary metabolite biosynthesis.</text>
</comment>
<evidence type="ECO:0000313" key="8">
    <source>
        <dbReference type="EMBL" id="KAK4504426.1"/>
    </source>
</evidence>
<accession>A0ABR0ETK1</accession>
<dbReference type="InterPro" id="IPR036388">
    <property type="entry name" value="WH-like_DNA-bd_sf"/>
</dbReference>